<dbReference type="InterPro" id="IPR046358">
    <property type="entry name" value="Flagellin_C"/>
</dbReference>
<reference evidence="2 3" key="2">
    <citation type="submission" date="2019-09" db="EMBL/GenBank/DDBJ databases">
        <title>Mesorhizobium sp. MaA-C15 isolated from Microcystis aeruginosa.</title>
        <authorList>
            <person name="Jeong S.E."/>
            <person name="Jin H.M."/>
            <person name="Jeon C.O."/>
        </authorList>
    </citation>
    <scope>NUCLEOTIDE SEQUENCE [LARGE SCALE GENOMIC DNA]</scope>
    <source>
        <strain evidence="2 3">MaA-C15</strain>
    </source>
</reference>
<reference evidence="2 3" key="1">
    <citation type="submission" date="2019-08" db="EMBL/GenBank/DDBJ databases">
        <authorList>
            <person name="Seo Y.L."/>
        </authorList>
    </citation>
    <scope>NUCLEOTIDE SEQUENCE [LARGE SCALE GENOMIC DNA]</scope>
    <source>
        <strain evidence="2 3">MaA-C15</strain>
    </source>
</reference>
<evidence type="ECO:0000259" key="1">
    <source>
        <dbReference type="Pfam" id="PF00700"/>
    </source>
</evidence>
<dbReference type="SUPFAM" id="SSF64518">
    <property type="entry name" value="Phase 1 flagellin"/>
    <property type="match status" value="1"/>
</dbReference>
<gene>
    <name evidence="2" type="ORF">FY036_16735</name>
</gene>
<evidence type="ECO:0000313" key="2">
    <source>
        <dbReference type="EMBL" id="TYR31074.1"/>
    </source>
</evidence>
<dbReference type="EMBL" id="VSZS01000065">
    <property type="protein sequence ID" value="TYR31074.1"/>
    <property type="molecule type" value="Genomic_DNA"/>
</dbReference>
<feature type="domain" description="Flagellin C-terminal" evidence="1">
    <location>
        <begin position="56"/>
        <end position="100"/>
    </location>
</feature>
<keyword evidence="3" id="KW-1185">Reference proteome</keyword>
<protein>
    <recommendedName>
        <fullName evidence="1">Flagellin C-terminal domain-containing protein</fullName>
    </recommendedName>
</protein>
<comment type="caution">
    <text evidence="2">The sequence shown here is derived from an EMBL/GenBank/DDBJ whole genome shotgun (WGS) entry which is preliminary data.</text>
</comment>
<name>A0A5D4GSH5_9HYPH</name>
<organism evidence="2 3">
    <name type="scientific">Neoaquamicrobium microcysteis</name>
    <dbReference type="NCBI Taxonomy" id="2682781"/>
    <lineage>
        <taxon>Bacteria</taxon>
        <taxon>Pseudomonadati</taxon>
        <taxon>Pseudomonadota</taxon>
        <taxon>Alphaproteobacteria</taxon>
        <taxon>Hyphomicrobiales</taxon>
        <taxon>Phyllobacteriaceae</taxon>
        <taxon>Neoaquamicrobium</taxon>
    </lineage>
</organism>
<evidence type="ECO:0000313" key="3">
    <source>
        <dbReference type="Proteomes" id="UP000323258"/>
    </source>
</evidence>
<sequence>MATSFLGHLLTRAAAAIDDAAEERQHSLDVKEHVDFSFGLKGELTALGDAAGEAAGVGAISSMDLNANSARMSAMQIQKQLAMETMNIVNAAPQALLNLLT</sequence>
<dbReference type="Proteomes" id="UP000323258">
    <property type="component" value="Unassembled WGS sequence"/>
</dbReference>
<accession>A0A5D4GSH5</accession>
<dbReference type="Pfam" id="PF00700">
    <property type="entry name" value="Flagellin_C"/>
    <property type="match status" value="1"/>
</dbReference>
<dbReference type="AlphaFoldDB" id="A0A5D4GSH5"/>
<dbReference type="RefSeq" id="WP_148915875.1">
    <property type="nucleotide sequence ID" value="NZ_VSZS01000065.1"/>
</dbReference>
<proteinExistence type="predicted"/>